<dbReference type="InterPro" id="IPR005184">
    <property type="entry name" value="DUF306_Meta_HslJ"/>
</dbReference>
<dbReference type="Gene3D" id="2.40.128.270">
    <property type="match status" value="1"/>
</dbReference>
<dbReference type="Proteomes" id="UP000219336">
    <property type="component" value="Unassembled WGS sequence"/>
</dbReference>
<proteinExistence type="predicted"/>
<dbReference type="OrthoDB" id="5600341at2"/>
<dbReference type="PROSITE" id="PS51257">
    <property type="entry name" value="PROKAR_LIPOPROTEIN"/>
    <property type="match status" value="1"/>
</dbReference>
<dbReference type="Pfam" id="PF03724">
    <property type="entry name" value="META"/>
    <property type="match status" value="1"/>
</dbReference>
<feature type="chain" id="PRO_5013031957" evidence="1">
    <location>
        <begin position="23"/>
        <end position="151"/>
    </location>
</feature>
<dbReference type="PANTHER" id="PTHR35535:SF1">
    <property type="entry name" value="HEAT SHOCK PROTEIN HSLJ"/>
    <property type="match status" value="1"/>
</dbReference>
<dbReference type="RefSeq" id="WP_096992913.1">
    <property type="nucleotide sequence ID" value="NZ_JBHSII010000001.1"/>
</dbReference>
<keyword evidence="1" id="KW-0732">Signal</keyword>
<dbReference type="EMBL" id="OANU01000011">
    <property type="protein sequence ID" value="SNX47663.1"/>
    <property type="molecule type" value="Genomic_DNA"/>
</dbReference>
<dbReference type="PANTHER" id="PTHR35535">
    <property type="entry name" value="HEAT SHOCK PROTEIN HSLJ"/>
    <property type="match status" value="1"/>
</dbReference>
<protein>
    <submittedName>
        <fullName evidence="3">Heat shock protein HslJ</fullName>
    </submittedName>
</protein>
<keyword evidence="3" id="KW-0346">Stress response</keyword>
<keyword evidence="4" id="KW-1185">Reference proteome</keyword>
<dbReference type="AlphaFoldDB" id="A0A240EHB6"/>
<evidence type="ECO:0000259" key="2">
    <source>
        <dbReference type="Pfam" id="PF03724"/>
    </source>
</evidence>
<name>A0A240EHB6_9VIBR</name>
<feature type="domain" description="DUF306" evidence="2">
    <location>
        <begin position="37"/>
        <end position="144"/>
    </location>
</feature>
<dbReference type="InterPro" id="IPR053147">
    <property type="entry name" value="Hsp_HslJ-like"/>
</dbReference>
<reference evidence="4" key="1">
    <citation type="submission" date="2016-06" db="EMBL/GenBank/DDBJ databases">
        <authorList>
            <person name="Rodrigo-Torres L."/>
            <person name="Arahal R.D."/>
            <person name="Lucena T."/>
        </authorList>
    </citation>
    <scope>NUCLEOTIDE SEQUENCE [LARGE SCALE GENOMIC DNA]</scope>
    <source>
        <strain evidence="4">CECT8203</strain>
    </source>
</reference>
<evidence type="ECO:0000256" key="1">
    <source>
        <dbReference type="SAM" id="SignalP"/>
    </source>
</evidence>
<organism evidence="3 4">
    <name type="scientific">Vibrio thalassae</name>
    <dbReference type="NCBI Taxonomy" id="1243014"/>
    <lineage>
        <taxon>Bacteria</taxon>
        <taxon>Pseudomonadati</taxon>
        <taxon>Pseudomonadota</taxon>
        <taxon>Gammaproteobacteria</taxon>
        <taxon>Vibrionales</taxon>
        <taxon>Vibrionaceae</taxon>
        <taxon>Vibrio</taxon>
    </lineage>
</organism>
<gene>
    <name evidence="3" type="primary">hslJ</name>
    <name evidence="3" type="ORF">VTH8203_01278</name>
</gene>
<evidence type="ECO:0000313" key="4">
    <source>
        <dbReference type="Proteomes" id="UP000219336"/>
    </source>
</evidence>
<sequence>MKIFSKTLLAAVALPVLMTACAANNTQEEAMKAVTAQDLQHHNWNLVQIDGNPIQVDEQNQAPRLEIGEKMTANGNAGCNNFSGQAELKDGQFRIEKMGMTMKMCAGTAMDIEQTMSKTLSDWSAITVTKNGLELKGAEHTLTFELKDWVN</sequence>
<evidence type="ECO:0000313" key="3">
    <source>
        <dbReference type="EMBL" id="SNX47663.1"/>
    </source>
</evidence>
<accession>A0A240EHB6</accession>
<dbReference type="InterPro" id="IPR038670">
    <property type="entry name" value="HslJ-like_sf"/>
</dbReference>
<feature type="signal peptide" evidence="1">
    <location>
        <begin position="1"/>
        <end position="22"/>
    </location>
</feature>